<dbReference type="Proteomes" id="UP001221757">
    <property type="component" value="Unassembled WGS sequence"/>
</dbReference>
<gene>
    <name evidence="1" type="ORF">B0H17DRAFT_951224</name>
</gene>
<organism evidence="1 2">
    <name type="scientific">Mycena rosella</name>
    <name type="common">Pink bonnet</name>
    <name type="synonym">Agaricus rosellus</name>
    <dbReference type="NCBI Taxonomy" id="1033263"/>
    <lineage>
        <taxon>Eukaryota</taxon>
        <taxon>Fungi</taxon>
        <taxon>Dikarya</taxon>
        <taxon>Basidiomycota</taxon>
        <taxon>Agaricomycotina</taxon>
        <taxon>Agaricomycetes</taxon>
        <taxon>Agaricomycetidae</taxon>
        <taxon>Agaricales</taxon>
        <taxon>Marasmiineae</taxon>
        <taxon>Mycenaceae</taxon>
        <taxon>Mycena</taxon>
    </lineage>
</organism>
<evidence type="ECO:0000313" key="2">
    <source>
        <dbReference type="Proteomes" id="UP001221757"/>
    </source>
</evidence>
<protein>
    <submittedName>
        <fullName evidence="1">Uncharacterized protein</fullName>
    </submittedName>
</protein>
<proteinExistence type="predicted"/>
<dbReference type="EMBL" id="JARKIE010000212">
    <property type="protein sequence ID" value="KAJ7665788.1"/>
    <property type="molecule type" value="Genomic_DNA"/>
</dbReference>
<keyword evidence="2" id="KW-1185">Reference proteome</keyword>
<dbReference type="AlphaFoldDB" id="A0AAD7CVJ1"/>
<comment type="caution">
    <text evidence="1">The sequence shown here is derived from an EMBL/GenBank/DDBJ whole genome shotgun (WGS) entry which is preliminary data.</text>
</comment>
<sequence length="64" mass="7445">NTVLTIADQLRSIIHYDKFRVMVLDEERIVEVDRPKNRSQLPVHAMCKATRSDEFATLRSMEGI</sequence>
<evidence type="ECO:0000313" key="1">
    <source>
        <dbReference type="EMBL" id="KAJ7665788.1"/>
    </source>
</evidence>
<feature type="non-terminal residue" evidence="1">
    <location>
        <position position="64"/>
    </location>
</feature>
<name>A0AAD7CVJ1_MYCRO</name>
<reference evidence="1" key="1">
    <citation type="submission" date="2023-03" db="EMBL/GenBank/DDBJ databases">
        <title>Massive genome expansion in bonnet fungi (Mycena s.s.) driven by repeated elements and novel gene families across ecological guilds.</title>
        <authorList>
            <consortium name="Lawrence Berkeley National Laboratory"/>
            <person name="Harder C.B."/>
            <person name="Miyauchi S."/>
            <person name="Viragh M."/>
            <person name="Kuo A."/>
            <person name="Thoen E."/>
            <person name="Andreopoulos B."/>
            <person name="Lu D."/>
            <person name="Skrede I."/>
            <person name="Drula E."/>
            <person name="Henrissat B."/>
            <person name="Morin E."/>
            <person name="Kohler A."/>
            <person name="Barry K."/>
            <person name="LaButti K."/>
            <person name="Morin E."/>
            <person name="Salamov A."/>
            <person name="Lipzen A."/>
            <person name="Mereny Z."/>
            <person name="Hegedus B."/>
            <person name="Baldrian P."/>
            <person name="Stursova M."/>
            <person name="Weitz H."/>
            <person name="Taylor A."/>
            <person name="Grigoriev I.V."/>
            <person name="Nagy L.G."/>
            <person name="Martin F."/>
            <person name="Kauserud H."/>
        </authorList>
    </citation>
    <scope>NUCLEOTIDE SEQUENCE</scope>
    <source>
        <strain evidence="1">CBHHK067</strain>
    </source>
</reference>
<accession>A0AAD7CVJ1</accession>